<dbReference type="Proteomes" id="UP000249467">
    <property type="component" value="Unassembled WGS sequence"/>
</dbReference>
<keyword evidence="1" id="KW-0472">Membrane</keyword>
<accession>A0A2W4W072</accession>
<feature type="transmembrane region" description="Helical" evidence="1">
    <location>
        <begin position="37"/>
        <end position="57"/>
    </location>
</feature>
<reference evidence="2 3" key="1">
    <citation type="submission" date="2018-04" db="EMBL/GenBank/DDBJ databases">
        <authorList>
            <person name="Go L.Y."/>
            <person name="Mitchell J.A."/>
        </authorList>
    </citation>
    <scope>NUCLEOTIDE SEQUENCE [LARGE SCALE GENOMIC DNA]</scope>
    <source>
        <strain evidence="2">ULC066bin1</strain>
    </source>
</reference>
<evidence type="ECO:0000256" key="1">
    <source>
        <dbReference type="SAM" id="Phobius"/>
    </source>
</evidence>
<dbReference type="EMBL" id="QBML01000059">
    <property type="protein sequence ID" value="PZO35439.1"/>
    <property type="molecule type" value="Genomic_DNA"/>
</dbReference>
<keyword evidence="1" id="KW-1133">Transmembrane helix</keyword>
<protein>
    <submittedName>
        <fullName evidence="2">Uncharacterized protein</fullName>
    </submittedName>
</protein>
<gene>
    <name evidence="2" type="ORF">DCF19_23875</name>
</gene>
<name>A0A2W4W072_9CYAN</name>
<evidence type="ECO:0000313" key="3">
    <source>
        <dbReference type="Proteomes" id="UP000249467"/>
    </source>
</evidence>
<feature type="transmembrane region" description="Helical" evidence="1">
    <location>
        <begin position="6"/>
        <end position="30"/>
    </location>
</feature>
<sequence>METNNTLSLILGAIALGAAIWATSAILELLAKLVGKFAIAAISLVLVAIYLKVYVGVDIWQSLVDFGQIITAAIGQLVQAVSSLFSQVGSAASELTE</sequence>
<proteinExistence type="predicted"/>
<reference evidence="2 3" key="2">
    <citation type="submission" date="2018-06" db="EMBL/GenBank/DDBJ databases">
        <title>Metagenomic assembly of (sub)arctic Cyanobacteria and their associated microbiome from non-axenic cultures.</title>
        <authorList>
            <person name="Baurain D."/>
        </authorList>
    </citation>
    <scope>NUCLEOTIDE SEQUENCE [LARGE SCALE GENOMIC DNA]</scope>
    <source>
        <strain evidence="2">ULC066bin1</strain>
    </source>
</reference>
<evidence type="ECO:0000313" key="2">
    <source>
        <dbReference type="EMBL" id="PZO35439.1"/>
    </source>
</evidence>
<dbReference type="AlphaFoldDB" id="A0A2W4W072"/>
<keyword evidence="1" id="KW-0812">Transmembrane</keyword>
<organism evidence="2 3">
    <name type="scientific">Pseudanabaena frigida</name>
    <dbReference type="NCBI Taxonomy" id="945775"/>
    <lineage>
        <taxon>Bacteria</taxon>
        <taxon>Bacillati</taxon>
        <taxon>Cyanobacteriota</taxon>
        <taxon>Cyanophyceae</taxon>
        <taxon>Pseudanabaenales</taxon>
        <taxon>Pseudanabaenaceae</taxon>
        <taxon>Pseudanabaena</taxon>
    </lineage>
</organism>
<comment type="caution">
    <text evidence="2">The sequence shown here is derived from an EMBL/GenBank/DDBJ whole genome shotgun (WGS) entry which is preliminary data.</text>
</comment>